<keyword evidence="4" id="KW-1185">Reference proteome</keyword>
<dbReference type="RefSeq" id="WP_094966918.1">
    <property type="nucleotide sequence ID" value="NZ_NGJN01000001.1"/>
</dbReference>
<feature type="compositionally biased region" description="Basic and acidic residues" evidence="1">
    <location>
        <begin position="1125"/>
        <end position="1138"/>
    </location>
</feature>
<name>A0A265UZU7_9FLAO</name>
<proteinExistence type="predicted"/>
<evidence type="ECO:0000313" key="3">
    <source>
        <dbReference type="EMBL" id="OZV70843.1"/>
    </source>
</evidence>
<dbReference type="Proteomes" id="UP000216840">
    <property type="component" value="Unassembled WGS sequence"/>
</dbReference>
<evidence type="ECO:0000256" key="1">
    <source>
        <dbReference type="SAM" id="MobiDB-lite"/>
    </source>
</evidence>
<comment type="caution">
    <text evidence="3">The sequence shown here is derived from an EMBL/GenBank/DDBJ whole genome shotgun (WGS) entry which is preliminary data.</text>
</comment>
<gene>
    <name evidence="3" type="ORF">CA834_01635</name>
</gene>
<feature type="compositionally biased region" description="Basic and acidic residues" evidence="1">
    <location>
        <begin position="937"/>
        <end position="969"/>
    </location>
</feature>
<dbReference type="OrthoDB" id="9812498at2"/>
<dbReference type="AlphaFoldDB" id="A0A265UZU7"/>
<protein>
    <recommendedName>
        <fullName evidence="5">Glutamyl-tRNA synthetase</fullName>
    </recommendedName>
</protein>
<evidence type="ECO:0008006" key="5">
    <source>
        <dbReference type="Google" id="ProtNLM"/>
    </source>
</evidence>
<feature type="compositionally biased region" description="Basic residues" evidence="1">
    <location>
        <begin position="750"/>
        <end position="759"/>
    </location>
</feature>
<keyword evidence="2" id="KW-0472">Membrane</keyword>
<organism evidence="3 4">
    <name type="scientific">Winogradskyella aurantia</name>
    <dbReference type="NCBI Taxonomy" id="1915063"/>
    <lineage>
        <taxon>Bacteria</taxon>
        <taxon>Pseudomonadati</taxon>
        <taxon>Bacteroidota</taxon>
        <taxon>Flavobacteriia</taxon>
        <taxon>Flavobacteriales</taxon>
        <taxon>Flavobacteriaceae</taxon>
        <taxon>Winogradskyella</taxon>
    </lineage>
</organism>
<evidence type="ECO:0000313" key="4">
    <source>
        <dbReference type="Proteomes" id="UP000216840"/>
    </source>
</evidence>
<feature type="region of interest" description="Disordered" evidence="1">
    <location>
        <begin position="937"/>
        <end position="1045"/>
    </location>
</feature>
<keyword evidence="2" id="KW-1133">Transmembrane helix</keyword>
<feature type="region of interest" description="Disordered" evidence="1">
    <location>
        <begin position="1124"/>
        <end position="1146"/>
    </location>
</feature>
<dbReference type="EMBL" id="NGJN01000001">
    <property type="protein sequence ID" value="OZV70843.1"/>
    <property type="molecule type" value="Genomic_DNA"/>
</dbReference>
<feature type="transmembrane region" description="Helical" evidence="2">
    <location>
        <begin position="57"/>
        <end position="82"/>
    </location>
</feature>
<sequence>MSNFETVKHKLEQFITKYYSNELLKGSILFFAAGLLYFFFTLFLEYMLWLSPTARTVLFWLFICVESTLFIKFIAVPLLQLFKLRNGINHEKASKLIGSHFPEVSDKLLNLLQLNQNQKQSDLVIASIEQKSLQLKPIPFTSAINFKSNVKYLKYAAIPVLIVLLSWFSGKTDWFSDGYERVVNYQTAYEPPAPFQFFVLNESLVGIEGKDFRLKVSVAGEVIPENVQIEFNSQTYYLQPLGEGEFQYVFNLPKSSIEFKLSANEVRSRPYTLKVLSTPNLVNFEMELNYPKHTGKRDEVLKSTGSAVVPEGTTVTWRALTKSTTRVNIYAEDSLAFTLSKANVFESSKRIFKNFEYTLTTSNESLTDYENLAFNIAVIKDVYPELKVEVQKDSLDEQSLYFYGQASDDYGLSRLQLVYYPTNNDSEKTIVPIAISTSNFGDFVSAFPDEFNLEKGVSYELYFEIFDNDVLHNYKKTKSPVFSYRKLTEDEEQQKQLQEQNETINDINSTFEKLQEQNETLEEFSKTQKEKEQLNFNDKKKFEEFLKRQKQQEQLMKNFNKKLQDNLEKFQNEKTEKDDFKEDLKERLKENEAQLKEDEKLLKELEEFKEKIDKEEFTQKLEELAKQNKNKKRSMKQLLELTKRFYVMKKAEKLASQLDELSEKQEELSKKDNENISSSQEKLNKAFKDIQKDIDELKQEDRRLQNPMDIPRDEFLESEINYDQNEAKKALEEKEAQNSKQQAQEELKKAQKRQKQAAKKIKKIGEMMEQMASGGGGGGNQMAEDIDMLRQILENLLLYSFDQEKLMSTFDRIDIDNNKYGKYIIEQSNLREHFEHIDDSLFALSLRQPKLSERVNTQITDVYFNIDKALGLLTENRLYQGVAAQQYAVTASNELASFLSDVLDNMEMSMNPSQGSGSGQGMQLPDIIKTQEEIKKELEKGIQKSEKGEEGQEGEKGNKEKGKDGKEGEGNQPENGSKQGQEGEQGQEGKQGGEKGQDGETGKDGNQEGNGKNEGENGENGKNGKSGTDGSDGPENKDGYGQGGNEEQNAELYKIYQKQQQLRQALEDKLVKEGNIQSAGQLIKQMEDIELDLLNYGFTNQTLQKMMDLQHQLLKMENATFLQGEDSKRQSKTNKDEFNAGQSSQIPTAKQYFNTTEILNRQVLPLKSHLKKKIQTYFKNKDD</sequence>
<keyword evidence="2" id="KW-0812">Transmembrane</keyword>
<feature type="compositionally biased region" description="Basic and acidic residues" evidence="1">
    <location>
        <begin position="991"/>
        <end position="1015"/>
    </location>
</feature>
<feature type="compositionally biased region" description="Basic and acidic residues" evidence="1">
    <location>
        <begin position="697"/>
        <end position="715"/>
    </location>
</feature>
<feature type="transmembrane region" description="Helical" evidence="2">
    <location>
        <begin position="28"/>
        <end position="51"/>
    </location>
</feature>
<accession>A0A265UZU7</accession>
<feature type="compositionally biased region" description="Basic and acidic residues" evidence="1">
    <location>
        <begin position="665"/>
        <end position="674"/>
    </location>
</feature>
<feature type="region of interest" description="Disordered" evidence="1">
    <location>
        <begin position="665"/>
        <end position="684"/>
    </location>
</feature>
<feature type="compositionally biased region" description="Basic and acidic residues" evidence="1">
    <location>
        <begin position="729"/>
        <end position="749"/>
    </location>
</feature>
<evidence type="ECO:0000256" key="2">
    <source>
        <dbReference type="SAM" id="Phobius"/>
    </source>
</evidence>
<reference evidence="3 4" key="1">
    <citation type="submission" date="2017-05" db="EMBL/GenBank/DDBJ databases">
        <title>The draft genome sequence of Idiomarina salinarum WNB302.</title>
        <authorList>
            <person name="Sun Y."/>
            <person name="Chen B."/>
            <person name="Du Z."/>
        </authorList>
    </citation>
    <scope>NUCLEOTIDE SEQUENCE [LARGE SCALE GENOMIC DNA]</scope>
    <source>
        <strain evidence="3 4">WNB302</strain>
    </source>
</reference>
<feature type="region of interest" description="Disordered" evidence="1">
    <location>
        <begin position="697"/>
        <end position="717"/>
    </location>
</feature>
<feature type="region of interest" description="Disordered" evidence="1">
    <location>
        <begin position="729"/>
        <end position="759"/>
    </location>
</feature>